<dbReference type="PANTHER" id="PTHR44411:SF1">
    <property type="entry name" value="THO COMPLEX SUBUNIT 6 HOMOLOG"/>
    <property type="match status" value="1"/>
</dbReference>
<dbReference type="InterPro" id="IPR036322">
    <property type="entry name" value="WD40_repeat_dom_sf"/>
</dbReference>
<comment type="similarity">
    <text evidence="1">Belongs to the WD repeat THOC6 family.</text>
</comment>
<feature type="repeat" description="WD" evidence="4">
    <location>
        <begin position="170"/>
        <end position="209"/>
    </location>
</feature>
<dbReference type="GO" id="GO:0006406">
    <property type="term" value="P:mRNA export from nucleus"/>
    <property type="evidence" value="ECO:0007669"/>
    <property type="project" value="TreeGrafter"/>
</dbReference>
<keyword evidence="3" id="KW-0677">Repeat</keyword>
<protein>
    <submittedName>
        <fullName evidence="5">THO complex subunit 6 homolog</fullName>
    </submittedName>
</protein>
<dbReference type="SUPFAM" id="SSF50978">
    <property type="entry name" value="WD40 repeat-like"/>
    <property type="match status" value="1"/>
</dbReference>
<dbReference type="PROSITE" id="PS00678">
    <property type="entry name" value="WD_REPEATS_1"/>
    <property type="match status" value="1"/>
</dbReference>
<evidence type="ECO:0000313" key="5">
    <source>
        <dbReference type="EMBL" id="CAB3266949.1"/>
    </source>
</evidence>
<keyword evidence="2 4" id="KW-0853">WD repeat</keyword>
<evidence type="ECO:0000256" key="4">
    <source>
        <dbReference type="PROSITE-ProRule" id="PRU00221"/>
    </source>
</evidence>
<dbReference type="PANTHER" id="PTHR44411">
    <property type="entry name" value="THO COMPLEX SUBUNIT 6 HOMOLOG"/>
    <property type="match status" value="1"/>
</dbReference>
<dbReference type="SMART" id="SM00320">
    <property type="entry name" value="WD40"/>
    <property type="match status" value="3"/>
</dbReference>
<dbReference type="InterPro" id="IPR015943">
    <property type="entry name" value="WD40/YVTN_repeat-like_dom_sf"/>
</dbReference>
<evidence type="ECO:0000256" key="1">
    <source>
        <dbReference type="ARBA" id="ARBA00009728"/>
    </source>
</evidence>
<dbReference type="Pfam" id="PF00400">
    <property type="entry name" value="WD40"/>
    <property type="match status" value="2"/>
</dbReference>
<dbReference type="PROSITE" id="PS50294">
    <property type="entry name" value="WD_REPEATS_REGION"/>
    <property type="match status" value="1"/>
</dbReference>
<dbReference type="PROSITE" id="PS50082">
    <property type="entry name" value="WD_REPEATS_2"/>
    <property type="match status" value="2"/>
</dbReference>
<dbReference type="GO" id="GO:0000346">
    <property type="term" value="C:transcription export complex"/>
    <property type="evidence" value="ECO:0007669"/>
    <property type="project" value="TreeGrafter"/>
</dbReference>
<dbReference type="InterPro" id="IPR001680">
    <property type="entry name" value="WD40_rpt"/>
</dbReference>
<reference evidence="5" key="1">
    <citation type="submission" date="2020-04" db="EMBL/GenBank/DDBJ databases">
        <authorList>
            <person name="Neveu A P."/>
        </authorList>
    </citation>
    <scope>NUCLEOTIDE SEQUENCE</scope>
    <source>
        <tissue evidence="5">Whole embryo</tissue>
    </source>
</reference>
<feature type="repeat" description="WD" evidence="4">
    <location>
        <begin position="128"/>
        <end position="163"/>
    </location>
</feature>
<evidence type="ECO:0000256" key="2">
    <source>
        <dbReference type="ARBA" id="ARBA00022574"/>
    </source>
</evidence>
<dbReference type="InterPro" id="IPR019775">
    <property type="entry name" value="WD40_repeat_CS"/>
</dbReference>
<dbReference type="EMBL" id="LR791087">
    <property type="protein sequence ID" value="CAB3266949.1"/>
    <property type="molecule type" value="mRNA"/>
</dbReference>
<evidence type="ECO:0000256" key="3">
    <source>
        <dbReference type="ARBA" id="ARBA00022737"/>
    </source>
</evidence>
<dbReference type="GO" id="GO:0000347">
    <property type="term" value="C:THO complex"/>
    <property type="evidence" value="ECO:0007669"/>
    <property type="project" value="TreeGrafter"/>
</dbReference>
<organism evidence="5">
    <name type="scientific">Phallusia mammillata</name>
    <dbReference type="NCBI Taxonomy" id="59560"/>
    <lineage>
        <taxon>Eukaryota</taxon>
        <taxon>Metazoa</taxon>
        <taxon>Chordata</taxon>
        <taxon>Tunicata</taxon>
        <taxon>Ascidiacea</taxon>
        <taxon>Phlebobranchia</taxon>
        <taxon>Ascidiidae</taxon>
        <taxon>Phallusia</taxon>
    </lineage>
</organism>
<dbReference type="Gene3D" id="2.130.10.10">
    <property type="entry name" value="YVTN repeat-like/Quinoprotein amine dehydrogenase"/>
    <property type="match status" value="1"/>
</dbReference>
<proteinExistence type="evidence at transcript level"/>
<accession>A0A6F9DUY8</accession>
<gene>
    <name evidence="5" type="primary">Thoc6</name>
</gene>
<name>A0A6F9DUY8_9ASCI</name>
<dbReference type="InterPro" id="IPR042626">
    <property type="entry name" value="THOC6"/>
</dbReference>
<dbReference type="AlphaFoldDB" id="A0A6F9DUY8"/>
<sequence length="348" mass="37899">MGGYFGLFVAVSDETNIYKFLFCFRFTLKMEQRHLLHCTVYSSAVSACGEFLAVGNNFGDVSVLDFNLKSLSSSKPKLINCFSAHIGPVYALLGINNTLISAGLGPVLIWNWKDIVSFDPKPVHKLEACGPKASITCLCYDKKHGLLFAGIEDSSIMIWDLSNLSCCKKLTGHTQYIHDICLLSDSLASASEDGLVKIWDTHNNKCTKTIKPSNWNELKRPSLGSWIGCVASDSSTEWIVLGGGPAPALWHTRSTSMALPLNSSNEAQSFIPFTLHFYGDEIVGGGNDSMLHRWTSNGEQKAAVPCAISNIFSINFASENSLPAILTGTGHKIQLFTNLGYEGPCISL</sequence>